<accession>A0A239PES3</accession>
<keyword evidence="1" id="KW-1133">Transmembrane helix</keyword>
<keyword evidence="1" id="KW-0472">Membrane</keyword>
<evidence type="ECO:0000313" key="2">
    <source>
        <dbReference type="EMBL" id="SNT65512.1"/>
    </source>
</evidence>
<dbReference type="AlphaFoldDB" id="A0A239PES3"/>
<gene>
    <name evidence="2" type="ORF">SAMN05421812_12365</name>
</gene>
<evidence type="ECO:0000256" key="1">
    <source>
        <dbReference type="SAM" id="Phobius"/>
    </source>
</evidence>
<sequence length="253" mass="25407">MNGLPAALTAEAVKSVAARVVRAASLFIVVGISVLATTLTWAANRGNEQVLAQLGPAADLAGWDRLLGVAAQVTAAGALLGFGVVLSWAIGREFADGTIAGLYGLPVSRASIALAKLVVHLCWTVLVGVLLTAALLLVGLLLGLGPLDSAAASGLARQFVLTVLSGGLALPAAWAATLGRGLLAGVAATIAIIVVAQVAVVAGSGAWLPLAAPALWAIRPDSVSGAQVALALTVPALFTLATVRAWRRLELDR</sequence>
<feature type="transmembrane region" description="Helical" evidence="1">
    <location>
        <begin position="20"/>
        <end position="43"/>
    </location>
</feature>
<organism evidence="2 3">
    <name type="scientific">Asanoa hainanensis</name>
    <dbReference type="NCBI Taxonomy" id="560556"/>
    <lineage>
        <taxon>Bacteria</taxon>
        <taxon>Bacillati</taxon>
        <taxon>Actinomycetota</taxon>
        <taxon>Actinomycetes</taxon>
        <taxon>Micromonosporales</taxon>
        <taxon>Micromonosporaceae</taxon>
        <taxon>Asanoa</taxon>
    </lineage>
</organism>
<name>A0A239PES3_9ACTN</name>
<feature type="transmembrane region" description="Helical" evidence="1">
    <location>
        <begin position="117"/>
        <end position="143"/>
    </location>
</feature>
<reference evidence="2" key="1">
    <citation type="submission" date="2017-06" db="EMBL/GenBank/DDBJ databases">
        <authorList>
            <person name="Kim H.J."/>
            <person name="Triplett B.A."/>
        </authorList>
    </citation>
    <scope>NUCLEOTIDE SEQUENCE [LARGE SCALE GENOMIC DNA]</scope>
    <source>
        <strain evidence="2">CGMCC 4.5593</strain>
    </source>
</reference>
<protein>
    <submittedName>
        <fullName evidence="2">ABC-2 type transport system permease protein</fullName>
    </submittedName>
</protein>
<evidence type="ECO:0000313" key="3">
    <source>
        <dbReference type="Proteomes" id="UP000198362"/>
    </source>
</evidence>
<dbReference type="Pfam" id="PF12730">
    <property type="entry name" value="ABC2_membrane_4"/>
    <property type="match status" value="1"/>
</dbReference>
<feature type="transmembrane region" description="Helical" evidence="1">
    <location>
        <begin position="228"/>
        <end position="246"/>
    </location>
</feature>
<dbReference type="Proteomes" id="UP000198362">
    <property type="component" value="Unassembled WGS sequence"/>
</dbReference>
<keyword evidence="3" id="KW-1185">Reference proteome</keyword>
<keyword evidence="1" id="KW-0812">Transmembrane</keyword>
<dbReference type="RefSeq" id="WP_089255195.1">
    <property type="nucleotide sequence ID" value="NZ_FZPH01000023.1"/>
</dbReference>
<feature type="transmembrane region" description="Helical" evidence="1">
    <location>
        <begin position="155"/>
        <end position="175"/>
    </location>
</feature>
<dbReference type="OrthoDB" id="4336274at2"/>
<feature type="transmembrane region" description="Helical" evidence="1">
    <location>
        <begin position="182"/>
        <end position="208"/>
    </location>
</feature>
<dbReference type="EMBL" id="FZPH01000023">
    <property type="protein sequence ID" value="SNT65512.1"/>
    <property type="molecule type" value="Genomic_DNA"/>
</dbReference>
<feature type="transmembrane region" description="Helical" evidence="1">
    <location>
        <begin position="69"/>
        <end position="90"/>
    </location>
</feature>
<proteinExistence type="predicted"/>